<protein>
    <submittedName>
        <fullName evidence="7">ATP synthase subunit I</fullName>
    </submittedName>
</protein>
<feature type="transmembrane region" description="Helical" evidence="6">
    <location>
        <begin position="66"/>
        <end position="88"/>
    </location>
</feature>
<keyword evidence="4 6" id="KW-1133">Transmembrane helix</keyword>
<reference evidence="7" key="1">
    <citation type="journal article" date="2023" name="Int. J. Mol. Sci.">
        <title>Metagenomics Revealed a New Genus 'Candidatus Thiocaldithrix dubininis' gen. nov., sp. nov. and a New Species 'Candidatus Thiothrix putei' sp. nov. in the Family Thiotrichaceae, Some Members of Which Have Traits of Both Na+- and H+-Motive Energetics.</title>
        <authorList>
            <person name="Ravin N.V."/>
            <person name="Muntyan M.S."/>
            <person name="Smolyakov D.D."/>
            <person name="Rudenko T.S."/>
            <person name="Beletsky A.V."/>
            <person name="Mardanov A.V."/>
            <person name="Grabovich M.Y."/>
        </authorList>
    </citation>
    <scope>NUCLEOTIDE SEQUENCE</scope>
    <source>
        <strain evidence="7">GKL-01</strain>
    </source>
</reference>
<dbReference type="AlphaFoldDB" id="A0AA95KL40"/>
<evidence type="ECO:0000313" key="7">
    <source>
        <dbReference type="EMBL" id="WGZ91548.1"/>
    </source>
</evidence>
<comment type="subcellular location">
    <subcellularLocation>
        <location evidence="1">Cell membrane</location>
        <topology evidence="1">Multi-pass membrane protein</topology>
    </subcellularLocation>
</comment>
<feature type="transmembrane region" description="Helical" evidence="6">
    <location>
        <begin position="94"/>
        <end position="111"/>
    </location>
</feature>
<name>A0AA95KL40_9GAMM</name>
<evidence type="ECO:0000256" key="3">
    <source>
        <dbReference type="ARBA" id="ARBA00022692"/>
    </source>
</evidence>
<dbReference type="InterPro" id="IPR005598">
    <property type="entry name" value="ATP_synth_I"/>
</dbReference>
<sequence>MRRILIIQALLVLAGVVVSRHYFGDSGMLPAFYGGAIALANTLLLKKRVAQAGEVAKFSPQHSLSVIYVGVIQRFVFVLVALGFGLGFLKLTPVPALLGTFMVAQLAYMLMGSREIG</sequence>
<dbReference type="Pfam" id="PF03899">
    <property type="entry name" value="ATP-synt_I"/>
    <property type="match status" value="1"/>
</dbReference>
<dbReference type="EMBL" id="CP124755">
    <property type="protein sequence ID" value="WGZ91548.1"/>
    <property type="molecule type" value="Genomic_DNA"/>
</dbReference>
<feature type="transmembrane region" description="Helical" evidence="6">
    <location>
        <begin position="29"/>
        <end position="45"/>
    </location>
</feature>
<evidence type="ECO:0000256" key="2">
    <source>
        <dbReference type="ARBA" id="ARBA00022475"/>
    </source>
</evidence>
<evidence type="ECO:0000256" key="5">
    <source>
        <dbReference type="ARBA" id="ARBA00023136"/>
    </source>
</evidence>
<evidence type="ECO:0000256" key="4">
    <source>
        <dbReference type="ARBA" id="ARBA00022989"/>
    </source>
</evidence>
<keyword evidence="3 6" id="KW-0812">Transmembrane</keyword>
<proteinExistence type="predicted"/>
<evidence type="ECO:0000256" key="6">
    <source>
        <dbReference type="SAM" id="Phobius"/>
    </source>
</evidence>
<organism evidence="7">
    <name type="scientific">Candidatus Thiocaldithrix dubininis</name>
    <dbReference type="NCBI Taxonomy" id="3080823"/>
    <lineage>
        <taxon>Bacteria</taxon>
        <taxon>Pseudomonadati</taxon>
        <taxon>Pseudomonadota</taxon>
        <taxon>Gammaproteobacteria</taxon>
        <taxon>Thiotrichales</taxon>
        <taxon>Thiotrichaceae</taxon>
        <taxon>Candidatus Thiocaldithrix</taxon>
    </lineage>
</organism>
<dbReference type="KEGG" id="tdu:QJT80_03520"/>
<reference evidence="7" key="2">
    <citation type="submission" date="2023-04" db="EMBL/GenBank/DDBJ databases">
        <authorList>
            <person name="Beletskiy A.V."/>
            <person name="Mardanov A.V."/>
            <person name="Ravin N.V."/>
        </authorList>
    </citation>
    <scope>NUCLEOTIDE SEQUENCE</scope>
    <source>
        <strain evidence="7">GKL-01</strain>
    </source>
</reference>
<evidence type="ECO:0000256" key="1">
    <source>
        <dbReference type="ARBA" id="ARBA00004651"/>
    </source>
</evidence>
<keyword evidence="2" id="KW-1003">Cell membrane</keyword>
<gene>
    <name evidence="7" type="ORF">QJT80_03520</name>
</gene>
<accession>A0AA95KL40</accession>
<keyword evidence="5 6" id="KW-0472">Membrane</keyword>
<dbReference type="Proteomes" id="UP001300672">
    <property type="component" value="Chromosome"/>
</dbReference>
<dbReference type="GO" id="GO:0005886">
    <property type="term" value="C:plasma membrane"/>
    <property type="evidence" value="ECO:0007669"/>
    <property type="project" value="UniProtKB-SubCell"/>
</dbReference>